<keyword evidence="3" id="KW-0520">NAD</keyword>
<dbReference type="FunFam" id="3.40.50.720:FF:000009">
    <property type="entry name" value="Fatty oxidation complex, alpha subunit"/>
    <property type="match status" value="1"/>
</dbReference>
<dbReference type="InterPro" id="IPR008927">
    <property type="entry name" value="6-PGluconate_DH-like_C_sf"/>
</dbReference>
<reference evidence="7 8" key="1">
    <citation type="submission" date="2015-03" db="EMBL/GenBank/DDBJ databases">
        <authorList>
            <person name="McCorrison J."/>
            <person name="Sanka R."/>
            <person name="Adams M."/>
            <person name="Brinkac L."/>
            <person name="Nierman W."/>
            <person name="Sutton G."/>
            <person name="Nelson K."/>
            <person name="Kiedrowski L."/>
            <person name="Guerrero D."/>
            <person name="Bonomo R."/>
        </authorList>
    </citation>
    <scope>NUCLEOTIDE SEQUENCE [LARGE SCALE GENOMIC DNA]</scope>
    <source>
        <strain evidence="7 8">35699</strain>
    </source>
</reference>
<dbReference type="Gene3D" id="1.10.1040.10">
    <property type="entry name" value="N-(1-d-carboxylethyl)-l-norvaline Dehydrogenase, domain 2"/>
    <property type="match status" value="2"/>
</dbReference>
<dbReference type="PANTHER" id="PTHR48075:SF5">
    <property type="entry name" value="3-HYDROXYBUTYRYL-COA DEHYDROGENASE"/>
    <property type="match status" value="1"/>
</dbReference>
<dbReference type="InterPro" id="IPR036291">
    <property type="entry name" value="NAD(P)-bd_dom_sf"/>
</dbReference>
<evidence type="ECO:0000313" key="7">
    <source>
        <dbReference type="EMBL" id="KJN20555.1"/>
    </source>
</evidence>
<dbReference type="InterPro" id="IPR006176">
    <property type="entry name" value="3-OHacyl-CoA_DH_NAD-bd"/>
</dbReference>
<dbReference type="GO" id="GO:0006631">
    <property type="term" value="P:fatty acid metabolic process"/>
    <property type="evidence" value="ECO:0007669"/>
    <property type="project" value="InterPro"/>
</dbReference>
<dbReference type="InterPro" id="IPR013328">
    <property type="entry name" value="6PGD_dom2"/>
</dbReference>
<dbReference type="RefSeq" id="WP_045286535.1">
    <property type="nucleotide sequence ID" value="NZ_JZYX01000053.1"/>
</dbReference>
<dbReference type="NCBIfam" id="TIGR02279">
    <property type="entry name" value="PaaC-3OHAcCoADH"/>
    <property type="match status" value="1"/>
</dbReference>
<dbReference type="Gene3D" id="3.30.750.190">
    <property type="match status" value="1"/>
</dbReference>
<evidence type="ECO:0000256" key="3">
    <source>
        <dbReference type="ARBA" id="ARBA00023027"/>
    </source>
</evidence>
<dbReference type="NCBIfam" id="NF006124">
    <property type="entry name" value="PRK08268.1"/>
    <property type="match status" value="1"/>
</dbReference>
<dbReference type="Gene3D" id="3.40.50.720">
    <property type="entry name" value="NAD(P)-binding Rossmann-like Domain"/>
    <property type="match status" value="1"/>
</dbReference>
<comment type="caution">
    <text evidence="7">The sequence shown here is derived from an EMBL/GenBank/DDBJ whole genome shotgun (WGS) entry which is preliminary data.</text>
</comment>
<evidence type="ECO:0000256" key="1">
    <source>
        <dbReference type="ARBA" id="ARBA00009463"/>
    </source>
</evidence>
<sequence length="474" mass="51670">MLNIRTVAVIGSGTMGAGIAEVAASHGHQVLIYDISADAISRAIEGIRQRLASRVTRGKLSADASGQILARLLPVTDISALSMAELVIEAASERLEVKKALFVRLAEICSAQTVLTSNTSSISITAIAADVHHPERVAGLHFFNPAPVMKLVEVVSGLATSPEVADALCELALNWGKQPVRCQSTPGFIVNRVARPFYSEAWRALEEQVAAPEVIDAALREGGGFPMGPLELTDMIGQDVNFAVTCSVFNAFWQERRFLPSLVQQELVLAGRLGKKSGKGVYDWQGDKPTVQWIETVDDSYSPMRVEKERDGVTKIDDVYLIETQGETAQALALRLSGPVVVVDRIEGDVAVIAAAASNPLTSTQKVIRYLQQQGKRVVQIADYPGLLIWRTVAMIANEALDALQKGVASEKDIDTAMRLGVNYPSGPIAWGERLGWQRLLTLLENLQRHYGEERYRPCSLLRQRALLESSYES</sequence>
<dbReference type="SUPFAM" id="SSF48179">
    <property type="entry name" value="6-phosphogluconate dehydrogenase C-terminal domain-like"/>
    <property type="match status" value="2"/>
</dbReference>
<keyword evidence="2" id="KW-0560">Oxidoreductase</keyword>
<dbReference type="GO" id="GO:0010124">
    <property type="term" value="P:phenylacetate catabolic process"/>
    <property type="evidence" value="ECO:0007669"/>
    <property type="project" value="InterPro"/>
</dbReference>
<name>A0A0F1AHU9_9ENTR</name>
<gene>
    <name evidence="7" type="ORF">SS37_20865</name>
</gene>
<dbReference type="Pfam" id="PF02737">
    <property type="entry name" value="3HCDH_N"/>
    <property type="match status" value="1"/>
</dbReference>
<evidence type="ECO:0000313" key="8">
    <source>
        <dbReference type="Proteomes" id="UP000033352"/>
    </source>
</evidence>
<feature type="domain" description="3-hydroxyacyl-CoA dehydrogenase C-terminal" evidence="4">
    <location>
        <begin position="391"/>
        <end position="465"/>
    </location>
</feature>
<evidence type="ECO:0000256" key="2">
    <source>
        <dbReference type="ARBA" id="ARBA00023002"/>
    </source>
</evidence>
<dbReference type="InterPro" id="IPR041040">
    <property type="entry name" value="3HCDH_RFF"/>
</dbReference>
<proteinExistence type="inferred from homology"/>
<comment type="similarity">
    <text evidence="1">Belongs to the 3-hydroxyacyl-CoA dehydrogenase family.</text>
</comment>
<evidence type="ECO:0000259" key="4">
    <source>
        <dbReference type="Pfam" id="PF00725"/>
    </source>
</evidence>
<accession>A0A0F1AHU9</accession>
<feature type="domain" description="3-hydroxyacyl-CoA dehydrogenase NAD binding" evidence="5">
    <location>
        <begin position="6"/>
        <end position="183"/>
    </location>
</feature>
<dbReference type="InterPro" id="IPR006108">
    <property type="entry name" value="3HC_DH_C"/>
</dbReference>
<dbReference type="PATRIC" id="fig|1619248.3.peg.3851"/>
<evidence type="ECO:0000259" key="5">
    <source>
        <dbReference type="Pfam" id="PF02737"/>
    </source>
</evidence>
<dbReference type="EMBL" id="JZYX01000053">
    <property type="protein sequence ID" value="KJN20555.1"/>
    <property type="molecule type" value="Genomic_DNA"/>
</dbReference>
<dbReference type="InterPro" id="IPR011967">
    <property type="entry name" value="3-OHacyl-CoA_DH_PaaH"/>
</dbReference>
<dbReference type="OrthoDB" id="5389341at2"/>
<dbReference type="PANTHER" id="PTHR48075">
    <property type="entry name" value="3-HYDROXYACYL-COA DEHYDROGENASE FAMILY PROTEIN"/>
    <property type="match status" value="1"/>
</dbReference>
<feature type="domain" description="3-hydroxyacyl-CoA dehydrogenase C-terminal" evidence="4">
    <location>
        <begin position="187"/>
        <end position="284"/>
    </location>
</feature>
<feature type="domain" description="3-hydroxybutyryl-CoA dehydrogenase reduced Rossmann-fold" evidence="6">
    <location>
        <begin position="323"/>
        <end position="385"/>
    </location>
</feature>
<dbReference type="SUPFAM" id="SSF51735">
    <property type="entry name" value="NAD(P)-binding Rossmann-fold domains"/>
    <property type="match status" value="1"/>
</dbReference>
<organism evidence="7 8">
    <name type="scientific">Enterobacter sichuanensis</name>
    <dbReference type="NCBI Taxonomy" id="2071710"/>
    <lineage>
        <taxon>Bacteria</taxon>
        <taxon>Pseudomonadati</taxon>
        <taxon>Pseudomonadota</taxon>
        <taxon>Gammaproteobacteria</taxon>
        <taxon>Enterobacterales</taxon>
        <taxon>Enterobacteriaceae</taxon>
        <taxon>Enterobacter</taxon>
        <taxon>Enterobacter cloacae complex</taxon>
    </lineage>
</organism>
<evidence type="ECO:0000259" key="6">
    <source>
        <dbReference type="Pfam" id="PF18321"/>
    </source>
</evidence>
<dbReference type="GO" id="GO:0070403">
    <property type="term" value="F:NAD+ binding"/>
    <property type="evidence" value="ECO:0007669"/>
    <property type="project" value="InterPro"/>
</dbReference>
<protein>
    <submittedName>
        <fullName evidence="7">3-hydroxyacyl-CoA dehydrogenase</fullName>
    </submittedName>
</protein>
<dbReference type="Pfam" id="PF00725">
    <property type="entry name" value="3HCDH"/>
    <property type="match status" value="2"/>
</dbReference>
<dbReference type="PROSITE" id="PS00067">
    <property type="entry name" value="3HCDH"/>
    <property type="match status" value="1"/>
</dbReference>
<dbReference type="AlphaFoldDB" id="A0A0F1AHU9"/>
<dbReference type="GO" id="GO:0008691">
    <property type="term" value="F:3-hydroxybutyryl-CoA dehydrogenase activity"/>
    <property type="evidence" value="ECO:0007669"/>
    <property type="project" value="InterPro"/>
</dbReference>
<dbReference type="Proteomes" id="UP000033352">
    <property type="component" value="Unassembled WGS sequence"/>
</dbReference>
<dbReference type="InterPro" id="IPR006180">
    <property type="entry name" value="3-OHacyl-CoA_DH_CS"/>
</dbReference>
<dbReference type="Pfam" id="PF18321">
    <property type="entry name" value="3HCDH_RFF"/>
    <property type="match status" value="1"/>
</dbReference>